<name>A0A409YAP7_9AGAR</name>
<dbReference type="AlphaFoldDB" id="A0A409YAP7"/>
<proteinExistence type="predicted"/>
<accession>A0A409YAP7</accession>
<organism evidence="2 3">
    <name type="scientific">Panaeolus cyanescens</name>
    <dbReference type="NCBI Taxonomy" id="181874"/>
    <lineage>
        <taxon>Eukaryota</taxon>
        <taxon>Fungi</taxon>
        <taxon>Dikarya</taxon>
        <taxon>Basidiomycota</taxon>
        <taxon>Agaricomycotina</taxon>
        <taxon>Agaricomycetes</taxon>
        <taxon>Agaricomycetidae</taxon>
        <taxon>Agaricales</taxon>
        <taxon>Agaricineae</taxon>
        <taxon>Galeropsidaceae</taxon>
        <taxon>Panaeolus</taxon>
    </lineage>
</organism>
<feature type="compositionally biased region" description="Low complexity" evidence="1">
    <location>
        <begin position="12"/>
        <end position="33"/>
    </location>
</feature>
<dbReference type="InParanoid" id="A0A409YAP7"/>
<evidence type="ECO:0000313" key="3">
    <source>
        <dbReference type="Proteomes" id="UP000284842"/>
    </source>
</evidence>
<dbReference type="Proteomes" id="UP000284842">
    <property type="component" value="Unassembled WGS sequence"/>
</dbReference>
<protein>
    <submittedName>
        <fullName evidence="2">Uncharacterized protein</fullName>
    </submittedName>
</protein>
<keyword evidence="3" id="KW-1185">Reference proteome</keyword>
<reference evidence="2 3" key="1">
    <citation type="journal article" date="2018" name="Evol. Lett.">
        <title>Horizontal gene cluster transfer increased hallucinogenic mushroom diversity.</title>
        <authorList>
            <person name="Reynolds H.T."/>
            <person name="Vijayakumar V."/>
            <person name="Gluck-Thaler E."/>
            <person name="Korotkin H.B."/>
            <person name="Matheny P.B."/>
            <person name="Slot J.C."/>
        </authorList>
    </citation>
    <scope>NUCLEOTIDE SEQUENCE [LARGE SCALE GENOMIC DNA]</scope>
    <source>
        <strain evidence="2 3">2629</strain>
    </source>
</reference>
<gene>
    <name evidence="2" type="ORF">CVT24_008987</name>
</gene>
<dbReference type="EMBL" id="NHTK01001335">
    <property type="protein sequence ID" value="PPR00085.1"/>
    <property type="molecule type" value="Genomic_DNA"/>
</dbReference>
<evidence type="ECO:0000256" key="1">
    <source>
        <dbReference type="SAM" id="MobiDB-lite"/>
    </source>
</evidence>
<feature type="compositionally biased region" description="Acidic residues" evidence="1">
    <location>
        <begin position="51"/>
        <end position="62"/>
    </location>
</feature>
<sequence>MIPTIRFPPRRAVSTATSYSSTSNSASSSAAPSPVLKASNHPPERHAQGLEYEEYEDPEDLVETTFPDDKGRRVIAGSKRVLNSMLRQQGIVYTMPSTEPFAQQAPANGFMAMNPPVQNQNFAVNQYTQPTAAVPTFNYNSNIQNTTGMGTGTDVDMDVDMEDVSRS</sequence>
<comment type="caution">
    <text evidence="2">The sequence shown here is derived from an EMBL/GenBank/DDBJ whole genome shotgun (WGS) entry which is preliminary data.</text>
</comment>
<feature type="region of interest" description="Disordered" evidence="1">
    <location>
        <begin position="1"/>
        <end position="69"/>
    </location>
</feature>
<evidence type="ECO:0000313" key="2">
    <source>
        <dbReference type="EMBL" id="PPR00085.1"/>
    </source>
</evidence>